<dbReference type="Proteomes" id="UP001642260">
    <property type="component" value="Unassembled WGS sequence"/>
</dbReference>
<name>A0ABC8IPW5_ERUVS</name>
<evidence type="ECO:0000256" key="5">
    <source>
        <dbReference type="ARBA" id="ARBA00023163"/>
    </source>
</evidence>
<dbReference type="PANTHER" id="PTHR45614">
    <property type="entry name" value="MYB PROTEIN-RELATED"/>
    <property type="match status" value="1"/>
</dbReference>
<evidence type="ECO:0000313" key="9">
    <source>
        <dbReference type="EMBL" id="CAH8289974.1"/>
    </source>
</evidence>
<keyword evidence="3" id="KW-0805">Transcription regulation</keyword>
<dbReference type="PROSITE" id="PS50090">
    <property type="entry name" value="MYB_LIKE"/>
    <property type="match status" value="2"/>
</dbReference>
<dbReference type="SMART" id="SM00717">
    <property type="entry name" value="SANT"/>
    <property type="match status" value="2"/>
</dbReference>
<comment type="caution">
    <text evidence="9">The sequence shown here is derived from an EMBL/GenBank/DDBJ whole genome shotgun (WGS) entry which is preliminary data.</text>
</comment>
<dbReference type="PANTHER" id="PTHR45614:SF221">
    <property type="entry name" value="MYB DOMAIN PROTEIN 110"/>
    <property type="match status" value="1"/>
</dbReference>
<dbReference type="InterPro" id="IPR009057">
    <property type="entry name" value="Homeodomain-like_sf"/>
</dbReference>
<comment type="subcellular location">
    <subcellularLocation>
        <location evidence="1">Nucleus</location>
    </subcellularLocation>
</comment>
<protein>
    <submittedName>
        <fullName evidence="9">Uncharacterized protein</fullName>
    </submittedName>
</protein>
<dbReference type="InterPro" id="IPR017930">
    <property type="entry name" value="Myb_dom"/>
</dbReference>
<keyword evidence="5" id="KW-0804">Transcription</keyword>
<feature type="domain" description="HTH myb-type" evidence="8">
    <location>
        <begin position="67"/>
        <end position="121"/>
    </location>
</feature>
<dbReference type="InterPro" id="IPR001005">
    <property type="entry name" value="SANT/Myb"/>
</dbReference>
<keyword evidence="10" id="KW-1185">Reference proteome</keyword>
<feature type="domain" description="Myb-like" evidence="7">
    <location>
        <begin position="67"/>
        <end position="117"/>
    </location>
</feature>
<reference evidence="9 10" key="1">
    <citation type="submission" date="2022-03" db="EMBL/GenBank/DDBJ databases">
        <authorList>
            <person name="Macdonald S."/>
            <person name="Ahmed S."/>
            <person name="Newling K."/>
        </authorList>
    </citation>
    <scope>NUCLEOTIDE SEQUENCE [LARGE SCALE GENOMIC DNA]</scope>
</reference>
<sequence>MLKESNELKKKQRGSRVCNRGHWRISEDSQLMDLVALYGPKNWNYIVEKMQGRRGKSCRLRWFNKLDSRINKRAFSVEEEERLLAAHRAFGNKWTMIAKLFDGRRDNALKNHWHACAHGKKVEAAINESSNNPTSDHKASLSLLHSEMCFLEFLHCKEPRGLQMFSF</sequence>
<dbReference type="GO" id="GO:0003677">
    <property type="term" value="F:DNA binding"/>
    <property type="evidence" value="ECO:0007669"/>
    <property type="project" value="UniProtKB-KW"/>
</dbReference>
<proteinExistence type="predicted"/>
<evidence type="ECO:0000259" key="7">
    <source>
        <dbReference type="PROSITE" id="PS50090"/>
    </source>
</evidence>
<accession>A0ABC8IPW5</accession>
<evidence type="ECO:0000256" key="3">
    <source>
        <dbReference type="ARBA" id="ARBA00023015"/>
    </source>
</evidence>
<dbReference type="PROSITE" id="PS51294">
    <property type="entry name" value="HTH_MYB"/>
    <property type="match status" value="2"/>
</dbReference>
<evidence type="ECO:0000313" key="10">
    <source>
        <dbReference type="Proteomes" id="UP001642260"/>
    </source>
</evidence>
<dbReference type="CDD" id="cd00167">
    <property type="entry name" value="SANT"/>
    <property type="match status" value="2"/>
</dbReference>
<feature type="domain" description="HTH myb-type" evidence="8">
    <location>
        <begin position="15"/>
        <end position="66"/>
    </location>
</feature>
<keyword evidence="2" id="KW-0677">Repeat</keyword>
<dbReference type="Gene3D" id="1.10.10.60">
    <property type="entry name" value="Homeodomain-like"/>
    <property type="match status" value="2"/>
</dbReference>
<feature type="domain" description="Myb-like" evidence="7">
    <location>
        <begin position="19"/>
        <end position="66"/>
    </location>
</feature>
<gene>
    <name evidence="9" type="ORF">ERUC_LOCUS1304</name>
</gene>
<dbReference type="FunFam" id="1.10.10.60:FF:000060">
    <property type="entry name" value="MYB transcription factor"/>
    <property type="match status" value="1"/>
</dbReference>
<dbReference type="SUPFAM" id="SSF46689">
    <property type="entry name" value="Homeodomain-like"/>
    <property type="match status" value="1"/>
</dbReference>
<keyword evidence="6" id="KW-0539">Nucleus</keyword>
<dbReference type="Pfam" id="PF00249">
    <property type="entry name" value="Myb_DNA-binding"/>
    <property type="match status" value="2"/>
</dbReference>
<dbReference type="InterPro" id="IPR050560">
    <property type="entry name" value="MYB_TF"/>
</dbReference>
<keyword evidence="4" id="KW-0238">DNA-binding</keyword>
<dbReference type="EMBL" id="CAKOAT010047155">
    <property type="protein sequence ID" value="CAH8289974.1"/>
    <property type="molecule type" value="Genomic_DNA"/>
</dbReference>
<organism evidence="9 10">
    <name type="scientific">Eruca vesicaria subsp. sativa</name>
    <name type="common">Garden rocket</name>
    <name type="synonym">Eruca sativa</name>
    <dbReference type="NCBI Taxonomy" id="29727"/>
    <lineage>
        <taxon>Eukaryota</taxon>
        <taxon>Viridiplantae</taxon>
        <taxon>Streptophyta</taxon>
        <taxon>Embryophyta</taxon>
        <taxon>Tracheophyta</taxon>
        <taxon>Spermatophyta</taxon>
        <taxon>Magnoliopsida</taxon>
        <taxon>eudicotyledons</taxon>
        <taxon>Gunneridae</taxon>
        <taxon>Pentapetalae</taxon>
        <taxon>rosids</taxon>
        <taxon>malvids</taxon>
        <taxon>Brassicales</taxon>
        <taxon>Brassicaceae</taxon>
        <taxon>Brassiceae</taxon>
        <taxon>Eruca</taxon>
    </lineage>
</organism>
<dbReference type="GO" id="GO:0005634">
    <property type="term" value="C:nucleus"/>
    <property type="evidence" value="ECO:0007669"/>
    <property type="project" value="UniProtKB-SubCell"/>
</dbReference>
<evidence type="ECO:0000256" key="2">
    <source>
        <dbReference type="ARBA" id="ARBA00022737"/>
    </source>
</evidence>
<evidence type="ECO:0000256" key="4">
    <source>
        <dbReference type="ARBA" id="ARBA00023125"/>
    </source>
</evidence>
<evidence type="ECO:0000259" key="8">
    <source>
        <dbReference type="PROSITE" id="PS51294"/>
    </source>
</evidence>
<dbReference type="AlphaFoldDB" id="A0ABC8IPW5"/>
<evidence type="ECO:0000256" key="1">
    <source>
        <dbReference type="ARBA" id="ARBA00004123"/>
    </source>
</evidence>
<evidence type="ECO:0000256" key="6">
    <source>
        <dbReference type="ARBA" id="ARBA00023242"/>
    </source>
</evidence>